<name>A0A1V9XEJ8_9ACAR</name>
<keyword evidence="2" id="KW-1185">Reference proteome</keyword>
<accession>A0A1V9XEJ8</accession>
<comment type="caution">
    <text evidence="1">The sequence shown here is derived from an EMBL/GenBank/DDBJ whole genome shotgun (WGS) entry which is preliminary data.</text>
</comment>
<sequence>MDATKVCEHNKPKEGMRKISTAEAKYVEGSW</sequence>
<gene>
    <name evidence="1" type="ORF">BIW11_03871</name>
</gene>
<evidence type="ECO:0000313" key="2">
    <source>
        <dbReference type="Proteomes" id="UP000192247"/>
    </source>
</evidence>
<dbReference type="AlphaFoldDB" id="A0A1V9XEJ8"/>
<dbReference type="InParanoid" id="A0A1V9XEJ8"/>
<organism evidence="1 2">
    <name type="scientific">Tropilaelaps mercedesae</name>
    <dbReference type="NCBI Taxonomy" id="418985"/>
    <lineage>
        <taxon>Eukaryota</taxon>
        <taxon>Metazoa</taxon>
        <taxon>Ecdysozoa</taxon>
        <taxon>Arthropoda</taxon>
        <taxon>Chelicerata</taxon>
        <taxon>Arachnida</taxon>
        <taxon>Acari</taxon>
        <taxon>Parasitiformes</taxon>
        <taxon>Mesostigmata</taxon>
        <taxon>Gamasina</taxon>
        <taxon>Dermanyssoidea</taxon>
        <taxon>Laelapidae</taxon>
        <taxon>Tropilaelaps</taxon>
    </lineage>
</organism>
<proteinExistence type="predicted"/>
<dbReference type="EMBL" id="MNPL01012947">
    <property type="protein sequence ID" value="OQR71967.1"/>
    <property type="molecule type" value="Genomic_DNA"/>
</dbReference>
<evidence type="ECO:0000313" key="1">
    <source>
        <dbReference type="EMBL" id="OQR71967.1"/>
    </source>
</evidence>
<reference evidence="1 2" key="1">
    <citation type="journal article" date="2017" name="Gigascience">
        <title>Draft genome of the honey bee ectoparasitic mite, Tropilaelaps mercedesae, is shaped by the parasitic life history.</title>
        <authorList>
            <person name="Dong X."/>
            <person name="Armstrong S.D."/>
            <person name="Xia D."/>
            <person name="Makepeace B.L."/>
            <person name="Darby A.C."/>
            <person name="Kadowaki T."/>
        </authorList>
    </citation>
    <scope>NUCLEOTIDE SEQUENCE [LARGE SCALE GENOMIC DNA]</scope>
    <source>
        <strain evidence="1">Wuxi-XJTLU</strain>
    </source>
</reference>
<protein>
    <submittedName>
        <fullName evidence="1">Uncharacterized protein</fullName>
    </submittedName>
</protein>
<dbReference type="Proteomes" id="UP000192247">
    <property type="component" value="Unassembled WGS sequence"/>
</dbReference>